<dbReference type="EMBL" id="JAAKZG010000010">
    <property type="protein sequence ID" value="NGN43587.1"/>
    <property type="molecule type" value="Genomic_DNA"/>
</dbReference>
<dbReference type="InterPro" id="IPR051013">
    <property type="entry name" value="MBL_superfamily_lactonases"/>
</dbReference>
<evidence type="ECO:0000313" key="7">
    <source>
        <dbReference type="EMBL" id="NGN43587.1"/>
    </source>
</evidence>
<keyword evidence="5" id="KW-0862">Zinc</keyword>
<comment type="similarity">
    <text evidence="2">Belongs to the metallo-beta-lactamase superfamily.</text>
</comment>
<comment type="cofactor">
    <cofactor evidence="1">
        <name>Zn(2+)</name>
        <dbReference type="ChEBI" id="CHEBI:29105"/>
    </cofactor>
</comment>
<evidence type="ECO:0000313" key="8">
    <source>
        <dbReference type="Proteomes" id="UP000481252"/>
    </source>
</evidence>
<evidence type="ECO:0000256" key="3">
    <source>
        <dbReference type="ARBA" id="ARBA00022723"/>
    </source>
</evidence>
<dbReference type="GO" id="GO:0046872">
    <property type="term" value="F:metal ion binding"/>
    <property type="evidence" value="ECO:0007669"/>
    <property type="project" value="UniProtKB-KW"/>
</dbReference>
<organism evidence="7 8">
    <name type="scientific">Mesorhizobium zhangyense</name>
    <dbReference type="NCBI Taxonomy" id="1776730"/>
    <lineage>
        <taxon>Bacteria</taxon>
        <taxon>Pseudomonadati</taxon>
        <taxon>Pseudomonadota</taxon>
        <taxon>Alphaproteobacteria</taxon>
        <taxon>Hyphomicrobiales</taxon>
        <taxon>Phyllobacteriaceae</taxon>
        <taxon>Mesorhizobium</taxon>
    </lineage>
</organism>
<evidence type="ECO:0000256" key="5">
    <source>
        <dbReference type="ARBA" id="ARBA00022833"/>
    </source>
</evidence>
<dbReference type="Pfam" id="PF00753">
    <property type="entry name" value="Lactamase_B"/>
    <property type="match status" value="1"/>
</dbReference>
<dbReference type="AlphaFoldDB" id="A0A7C9VE01"/>
<evidence type="ECO:0000259" key="6">
    <source>
        <dbReference type="SMART" id="SM00849"/>
    </source>
</evidence>
<proteinExistence type="inferred from homology"/>
<evidence type="ECO:0000256" key="1">
    <source>
        <dbReference type="ARBA" id="ARBA00001947"/>
    </source>
</evidence>
<accession>A0A7C9VE01</accession>
<dbReference type="InterPro" id="IPR036866">
    <property type="entry name" value="RibonucZ/Hydroxyglut_hydro"/>
</dbReference>
<dbReference type="SMART" id="SM00849">
    <property type="entry name" value="Lactamase_B"/>
    <property type="match status" value="1"/>
</dbReference>
<dbReference type="PANTHER" id="PTHR42978">
    <property type="entry name" value="QUORUM-QUENCHING LACTONASE YTNP-RELATED-RELATED"/>
    <property type="match status" value="1"/>
</dbReference>
<comment type="caution">
    <text evidence="7">The sequence shown here is derived from an EMBL/GenBank/DDBJ whole genome shotgun (WGS) entry which is preliminary data.</text>
</comment>
<feature type="domain" description="Metallo-beta-lactamase" evidence="6">
    <location>
        <begin position="42"/>
        <end position="242"/>
    </location>
</feature>
<evidence type="ECO:0000256" key="4">
    <source>
        <dbReference type="ARBA" id="ARBA00022801"/>
    </source>
</evidence>
<dbReference type="Proteomes" id="UP000481252">
    <property type="component" value="Unassembled WGS sequence"/>
</dbReference>
<keyword evidence="3" id="KW-0479">Metal-binding</keyword>
<gene>
    <name evidence="7" type="ORF">G6N74_21180</name>
</gene>
<evidence type="ECO:0000256" key="2">
    <source>
        <dbReference type="ARBA" id="ARBA00007749"/>
    </source>
</evidence>
<dbReference type="RefSeq" id="WP_165120003.1">
    <property type="nucleotide sequence ID" value="NZ_JAAKZG010000010.1"/>
</dbReference>
<dbReference type="CDD" id="cd07729">
    <property type="entry name" value="AHL_lactonase_MBL-fold"/>
    <property type="match status" value="1"/>
</dbReference>
<dbReference type="SUPFAM" id="SSF56281">
    <property type="entry name" value="Metallo-hydrolase/oxidoreductase"/>
    <property type="match status" value="1"/>
</dbReference>
<dbReference type="GO" id="GO:0016787">
    <property type="term" value="F:hydrolase activity"/>
    <property type="evidence" value="ECO:0007669"/>
    <property type="project" value="UniProtKB-KW"/>
</dbReference>
<name>A0A7C9VE01_9HYPH</name>
<dbReference type="Gene3D" id="3.60.15.10">
    <property type="entry name" value="Ribonuclease Z/Hydroxyacylglutathione hydrolase-like"/>
    <property type="match status" value="1"/>
</dbReference>
<dbReference type="InterPro" id="IPR001279">
    <property type="entry name" value="Metallo-B-lactamas"/>
</dbReference>
<protein>
    <submittedName>
        <fullName evidence="7">N-acyl homoserine lactonase family protein</fullName>
    </submittedName>
</protein>
<reference evidence="7 8" key="1">
    <citation type="submission" date="2020-02" db="EMBL/GenBank/DDBJ databases">
        <title>Genome sequence of the type strain CGMCC 1.15528 of Mesorhizobium zhangyense.</title>
        <authorList>
            <person name="Gao J."/>
            <person name="Sun J."/>
        </authorList>
    </citation>
    <scope>NUCLEOTIDE SEQUENCE [LARGE SCALE GENOMIC DNA]</scope>
    <source>
        <strain evidence="7 8">CGMCC 1.15528</strain>
    </source>
</reference>
<keyword evidence="8" id="KW-1185">Reference proteome</keyword>
<dbReference type="PANTHER" id="PTHR42978:SF7">
    <property type="entry name" value="METALLO-HYDROLASE RV2300C-RELATED"/>
    <property type="match status" value="1"/>
</dbReference>
<sequence>MSKLDGPEPFELFALKYARHGGRKANDNFIGGDLHEVGSDLFYYVWVARRSDKLFVIDTGFGPEAAKQRGRELDCLPAEALGRLGIAATDVDQVILTHLHYDHAGTLGHFPKACFHVQAKEAAYSTGPCMCHSFLRHPFDVEDIVSFVRLNFAGRIAFHDETTELADGLTLHRTGGHSGGLQVVRVWTRRGWVVIASDATHLYANYRNNLAFPAVYHVGELLDGYRTIRRLADSDDHVIPGHDPMVMRLYPAPSPSLEGIAVRLDVPPHES</sequence>
<keyword evidence="4" id="KW-0378">Hydrolase</keyword>